<dbReference type="EMBL" id="ABLGCN030000002">
    <property type="protein sequence ID" value="EMM7456617.1"/>
    <property type="molecule type" value="Genomic_DNA"/>
</dbReference>
<dbReference type="Gene3D" id="3.30.1370.60">
    <property type="entry name" value="Hypothetical oxidoreductase yiak, domain 2"/>
    <property type="match status" value="1"/>
</dbReference>
<dbReference type="AlphaFoldDB" id="A0AAN4ESD2"/>
<dbReference type="Gene3D" id="1.10.1530.10">
    <property type="match status" value="1"/>
</dbReference>
<dbReference type="SUPFAM" id="SSF89733">
    <property type="entry name" value="L-sulfolactate dehydrogenase-like"/>
    <property type="match status" value="1"/>
</dbReference>
<dbReference type="InterPro" id="IPR043144">
    <property type="entry name" value="Mal/L-sulf/L-lact_DH-like_ah"/>
</dbReference>
<proteinExistence type="inferred from homology"/>
<dbReference type="PANTHER" id="PTHR11091:SF0">
    <property type="entry name" value="MALATE DEHYDROGENASE"/>
    <property type="match status" value="1"/>
</dbReference>
<name>A0AAN4ESD2_CITFR</name>
<dbReference type="Pfam" id="PF02615">
    <property type="entry name" value="Ldh_2"/>
    <property type="match status" value="1"/>
</dbReference>
<evidence type="ECO:0000256" key="2">
    <source>
        <dbReference type="ARBA" id="ARBA00023002"/>
    </source>
</evidence>
<dbReference type="EC" id="1.1.1.154" evidence="3"/>
<dbReference type="Proteomes" id="UP001169574">
    <property type="component" value="Unassembled WGS sequence"/>
</dbReference>
<dbReference type="GO" id="GO:0009040">
    <property type="term" value="F:ureidoglycolate dehydrogenase activity"/>
    <property type="evidence" value="ECO:0007669"/>
    <property type="project" value="UniProtKB-EC"/>
</dbReference>
<dbReference type="InterPro" id="IPR043143">
    <property type="entry name" value="Mal/L-sulf/L-lact_DH-like_NADP"/>
</dbReference>
<evidence type="ECO:0000256" key="1">
    <source>
        <dbReference type="ARBA" id="ARBA00006056"/>
    </source>
</evidence>
<dbReference type="InterPro" id="IPR003767">
    <property type="entry name" value="Malate/L-lactate_DH-like"/>
</dbReference>
<gene>
    <name evidence="3" type="primary">allD</name>
    <name evidence="3" type="ORF">P7U51_001079</name>
</gene>
<sequence>MKISRETLHQLIENKLCKAGLKREHAATVAEVLVYADARGIHSHGAVRVEYYAERISKGGTNREPTFRFEDTGPCTAILHADNAAGQVAAKMGMEHAIEIAEKNGVAVVGISRMGHSGAISYFVQQAARAGLIGLSVCQSDPMVVPFGGAEIYYGTNPLAFAAPGAGDDIMTFDMATTVQAWGKVLDARSRNELIPDTWAVDKNGAPTTDPFTVNALLPAAGPKGYGLMMMIDVLSGILLGLPFGRRVSSMYEDLHAGRNLGQLHLVINPEFFSSSQLFRQHLSQTMQELNAVTPAPGFKQVYYPGQDQDINQRNAAVHGIDIVDDIYQYLISDALYIKSYETKNPFAQ</sequence>
<organism evidence="3 4">
    <name type="scientific">Citrobacter freundii</name>
    <dbReference type="NCBI Taxonomy" id="546"/>
    <lineage>
        <taxon>Bacteria</taxon>
        <taxon>Pseudomonadati</taxon>
        <taxon>Pseudomonadota</taxon>
        <taxon>Gammaproteobacteria</taxon>
        <taxon>Enterobacterales</taxon>
        <taxon>Enterobacteriaceae</taxon>
        <taxon>Citrobacter</taxon>
        <taxon>Citrobacter freundii complex</taxon>
    </lineage>
</organism>
<protein>
    <submittedName>
        <fullName evidence="3">Ureidoglycolate dehydrogenase</fullName>
        <ecNumber evidence="3">1.1.1.154</ecNumber>
    </submittedName>
</protein>
<comment type="similarity">
    <text evidence="1">Belongs to the LDH2/MDH2 oxidoreductase family.</text>
</comment>
<dbReference type="InterPro" id="IPR017590">
    <property type="entry name" value="Ureidoglycolate_dehydrogenase"/>
</dbReference>
<dbReference type="NCBIfam" id="TIGR03175">
    <property type="entry name" value="AllD"/>
    <property type="match status" value="1"/>
</dbReference>
<evidence type="ECO:0000313" key="4">
    <source>
        <dbReference type="Proteomes" id="UP001169574"/>
    </source>
</evidence>
<dbReference type="InterPro" id="IPR036111">
    <property type="entry name" value="Mal/L-sulfo/L-lacto_DH-like_sf"/>
</dbReference>
<keyword evidence="2 3" id="KW-0560">Oxidoreductase</keyword>
<dbReference type="PANTHER" id="PTHR11091">
    <property type="entry name" value="OXIDOREDUCTASE-RELATED"/>
    <property type="match status" value="1"/>
</dbReference>
<dbReference type="NCBIfam" id="NF011599">
    <property type="entry name" value="PRK15025.1"/>
    <property type="match status" value="1"/>
</dbReference>
<reference evidence="3" key="1">
    <citation type="submission" date="2024-02" db="EMBL/GenBank/DDBJ databases">
        <authorList>
            <consortium name="Clinical and Environmental Microbiology Branch: Whole genome sequencing antimicrobial resistance pathogens in the healthcare setting"/>
        </authorList>
    </citation>
    <scope>NUCLEOTIDE SEQUENCE</scope>
    <source>
        <strain evidence="3">Whole organism</strain>
    </source>
</reference>
<accession>A0AAN4ESD2</accession>
<evidence type="ECO:0000313" key="3">
    <source>
        <dbReference type="EMBL" id="EMM7456617.1"/>
    </source>
</evidence>
<comment type="caution">
    <text evidence="3">The sequence shown here is derived from an EMBL/GenBank/DDBJ whole genome shotgun (WGS) entry which is preliminary data.</text>
</comment>